<evidence type="ECO:0000313" key="2">
    <source>
        <dbReference type="Proteomes" id="UP000011293"/>
    </source>
</evidence>
<reference evidence="1" key="1">
    <citation type="submission" date="2021-07" db="EMBL/GenBank/DDBJ databases">
        <title>New enterobacteriophages and their use to control Salmonella enterica.</title>
        <authorList>
            <person name="Spricigo D.A."/>
            <person name="Bardina C."/>
            <person name="Cortes M.P."/>
            <person name="Llagostera M."/>
        </authorList>
    </citation>
    <scope>NUCLEOTIDE SEQUENCE</scope>
</reference>
<sequence length="80" mass="9198">MLHLTLSLRRKPMSRNDSKHSLKFLEQHEDLAAKVTNQAFLFAQLTLAEAKKNSLTREQIIKEGCRGATRRIKNHRSGAR</sequence>
<evidence type="ECO:0000313" key="1">
    <source>
        <dbReference type="EMBL" id="ADW95221.1"/>
    </source>
</evidence>
<dbReference type="Proteomes" id="UP000011293">
    <property type="component" value="Segment"/>
</dbReference>
<dbReference type="GeneID" id="14675526"/>
<dbReference type="EMBL" id="GU595417">
    <property type="protein sequence ID" value="ADW95221.1"/>
    <property type="molecule type" value="Genomic_DNA"/>
</dbReference>
<dbReference type="KEGG" id="vg:14675526"/>
<dbReference type="RefSeq" id="YP_007500992.1">
    <property type="nucleotide sequence ID" value="NC_020414.1"/>
</dbReference>
<gene>
    <name evidence="1" type="ORF">UAB78_017</name>
</gene>
<dbReference type="OrthoDB" id="26488at10239"/>
<name>A0A9K0IFG8_9CAUD</name>
<accession>A0A9K0IFG8</accession>
<protein>
    <submittedName>
        <fullName evidence="1">Uncharacterized protein</fullName>
    </submittedName>
</protein>
<keyword evidence="2" id="KW-1185">Reference proteome</keyword>
<organism evidence="1 2">
    <name type="scientific">Escherichia phage UAB_Phi78</name>
    <dbReference type="NCBI Taxonomy" id="979726"/>
    <lineage>
        <taxon>Viruses</taxon>
        <taxon>Duplodnaviria</taxon>
        <taxon>Heunggongvirae</taxon>
        <taxon>Uroviricota</taxon>
        <taxon>Caudoviricetes</taxon>
        <taxon>Autographivirales</taxon>
        <taxon>Autosignataviridae</taxon>
        <taxon>Molineuxvirinae</taxon>
        <taxon>Zindervirus</taxon>
        <taxon>Zindervirus UAB78</taxon>
    </lineage>
</organism>
<proteinExistence type="predicted"/>